<evidence type="ECO:0000313" key="8">
    <source>
        <dbReference type="Proteomes" id="UP000199347"/>
    </source>
</evidence>
<dbReference type="AlphaFoldDB" id="A0A1G5NBY3"/>
<evidence type="ECO:0000256" key="2">
    <source>
        <dbReference type="ARBA" id="ARBA00022723"/>
    </source>
</evidence>
<dbReference type="PRINTS" id="PR01576">
    <property type="entry name" value="PDEFORMYLASE"/>
</dbReference>
<comment type="similarity">
    <text evidence="1 6">Belongs to the polypeptide deformylase family.</text>
</comment>
<keyword evidence="5 6" id="KW-0408">Iron</keyword>
<sequence>MAKLDIVTLPDPVLRKLSDPVEGMSEPIQKLLDDMLETMYEAPGIGLAAIQVGVPKRIITIDVSREEDKREPLFLVNPQIVWRSDDPNVHEEGCLSIPEYFADVERPARVKVTYRDYDGKEQELEADGLLATCIQHEVDHLNGVLFIDYLSKLKRDMVIRRFTKAAREKERSASSAM</sequence>
<dbReference type="CDD" id="cd00487">
    <property type="entry name" value="Pep_deformylase"/>
    <property type="match status" value="1"/>
</dbReference>
<gene>
    <name evidence="6" type="primary">def</name>
    <name evidence="7" type="ORF">SAMN03080610_01665</name>
</gene>
<dbReference type="PIRSF" id="PIRSF004749">
    <property type="entry name" value="Pep_def"/>
    <property type="match status" value="1"/>
</dbReference>
<dbReference type="Gene3D" id="3.90.45.10">
    <property type="entry name" value="Peptide deformylase"/>
    <property type="match status" value="1"/>
</dbReference>
<dbReference type="EC" id="3.5.1.88" evidence="6"/>
<dbReference type="OrthoDB" id="9804313at2"/>
<dbReference type="PANTHER" id="PTHR10458:SF22">
    <property type="entry name" value="PEPTIDE DEFORMYLASE"/>
    <property type="match status" value="1"/>
</dbReference>
<comment type="function">
    <text evidence="6">Removes the formyl group from the N-terminal Met of newly synthesized proteins. Requires at least a dipeptide for an efficient rate of reaction. N-terminal L-methionine is a prerequisite for activity but the enzyme has broad specificity at other positions.</text>
</comment>
<dbReference type="PANTHER" id="PTHR10458">
    <property type="entry name" value="PEPTIDE DEFORMYLASE"/>
    <property type="match status" value="1"/>
</dbReference>
<feature type="binding site" evidence="6">
    <location>
        <position position="140"/>
    </location>
    <ligand>
        <name>Fe cation</name>
        <dbReference type="ChEBI" id="CHEBI:24875"/>
    </ligand>
</feature>
<feature type="binding site" evidence="6">
    <location>
        <position position="94"/>
    </location>
    <ligand>
        <name>Fe cation</name>
        <dbReference type="ChEBI" id="CHEBI:24875"/>
    </ligand>
</feature>
<comment type="cofactor">
    <cofactor evidence="6">
        <name>Fe(2+)</name>
        <dbReference type="ChEBI" id="CHEBI:29033"/>
    </cofactor>
    <text evidence="6">Binds 1 Fe(2+) ion.</text>
</comment>
<dbReference type="GO" id="GO:0046872">
    <property type="term" value="F:metal ion binding"/>
    <property type="evidence" value="ECO:0007669"/>
    <property type="project" value="UniProtKB-KW"/>
</dbReference>
<feature type="active site" evidence="6">
    <location>
        <position position="137"/>
    </location>
</feature>
<dbReference type="FunFam" id="3.90.45.10:FF:000005">
    <property type="entry name" value="Peptide deformylase"/>
    <property type="match status" value="1"/>
</dbReference>
<dbReference type="Proteomes" id="UP000199347">
    <property type="component" value="Unassembled WGS sequence"/>
</dbReference>
<accession>A0A1G5NBY3</accession>
<reference evidence="7 8" key="1">
    <citation type="submission" date="2016-10" db="EMBL/GenBank/DDBJ databases">
        <authorList>
            <person name="de Groot N.N."/>
        </authorList>
    </citation>
    <scope>NUCLEOTIDE SEQUENCE [LARGE SCALE GENOMIC DNA]</scope>
    <source>
        <strain evidence="7 8">DSM 2698</strain>
    </source>
</reference>
<evidence type="ECO:0000256" key="4">
    <source>
        <dbReference type="ARBA" id="ARBA00022917"/>
    </source>
</evidence>
<keyword evidence="4 6" id="KW-0648">Protein biosynthesis</keyword>
<dbReference type="EMBL" id="FMVW01000003">
    <property type="protein sequence ID" value="SCZ34281.1"/>
    <property type="molecule type" value="Genomic_DNA"/>
</dbReference>
<evidence type="ECO:0000313" key="7">
    <source>
        <dbReference type="EMBL" id="SCZ34281.1"/>
    </source>
</evidence>
<feature type="binding site" evidence="6">
    <location>
        <position position="136"/>
    </location>
    <ligand>
        <name>Fe cation</name>
        <dbReference type="ChEBI" id="CHEBI:24875"/>
    </ligand>
</feature>
<dbReference type="GO" id="GO:0042586">
    <property type="term" value="F:peptide deformylase activity"/>
    <property type="evidence" value="ECO:0007669"/>
    <property type="project" value="UniProtKB-UniRule"/>
</dbReference>
<keyword evidence="3 6" id="KW-0378">Hydrolase</keyword>
<evidence type="ECO:0000256" key="1">
    <source>
        <dbReference type="ARBA" id="ARBA00010759"/>
    </source>
</evidence>
<organism evidence="7 8">
    <name type="scientific">Afifella marina DSM 2698</name>
    <dbReference type="NCBI Taxonomy" id="1120955"/>
    <lineage>
        <taxon>Bacteria</taxon>
        <taxon>Pseudomonadati</taxon>
        <taxon>Pseudomonadota</taxon>
        <taxon>Alphaproteobacteria</taxon>
        <taxon>Hyphomicrobiales</taxon>
        <taxon>Afifellaceae</taxon>
        <taxon>Afifella</taxon>
    </lineage>
</organism>
<evidence type="ECO:0000256" key="6">
    <source>
        <dbReference type="HAMAP-Rule" id="MF_00163"/>
    </source>
</evidence>
<keyword evidence="8" id="KW-1185">Reference proteome</keyword>
<dbReference type="HAMAP" id="MF_00163">
    <property type="entry name" value="Pep_deformylase"/>
    <property type="match status" value="1"/>
</dbReference>
<name>A0A1G5NBY3_AFIMA</name>
<proteinExistence type="inferred from homology"/>
<dbReference type="GO" id="GO:0006412">
    <property type="term" value="P:translation"/>
    <property type="evidence" value="ECO:0007669"/>
    <property type="project" value="UniProtKB-UniRule"/>
</dbReference>
<dbReference type="STRING" id="1120955.SAMN03080610_01665"/>
<evidence type="ECO:0000256" key="3">
    <source>
        <dbReference type="ARBA" id="ARBA00022801"/>
    </source>
</evidence>
<dbReference type="SUPFAM" id="SSF56420">
    <property type="entry name" value="Peptide deformylase"/>
    <property type="match status" value="1"/>
</dbReference>
<dbReference type="RefSeq" id="WP_092811520.1">
    <property type="nucleotide sequence ID" value="NZ_FMVW01000003.1"/>
</dbReference>
<dbReference type="NCBIfam" id="NF001159">
    <property type="entry name" value="PRK00150.1-3"/>
    <property type="match status" value="1"/>
</dbReference>
<dbReference type="Pfam" id="PF01327">
    <property type="entry name" value="Pep_deformylase"/>
    <property type="match status" value="1"/>
</dbReference>
<comment type="catalytic activity">
    <reaction evidence="6">
        <text>N-terminal N-formyl-L-methionyl-[peptide] + H2O = N-terminal L-methionyl-[peptide] + formate</text>
        <dbReference type="Rhea" id="RHEA:24420"/>
        <dbReference type="Rhea" id="RHEA-COMP:10639"/>
        <dbReference type="Rhea" id="RHEA-COMP:10640"/>
        <dbReference type="ChEBI" id="CHEBI:15377"/>
        <dbReference type="ChEBI" id="CHEBI:15740"/>
        <dbReference type="ChEBI" id="CHEBI:49298"/>
        <dbReference type="ChEBI" id="CHEBI:64731"/>
        <dbReference type="EC" id="3.5.1.88"/>
    </reaction>
</comment>
<dbReference type="InterPro" id="IPR023635">
    <property type="entry name" value="Peptide_deformylase"/>
</dbReference>
<dbReference type="NCBIfam" id="TIGR00079">
    <property type="entry name" value="pept_deformyl"/>
    <property type="match status" value="1"/>
</dbReference>
<evidence type="ECO:0000256" key="5">
    <source>
        <dbReference type="ARBA" id="ARBA00023004"/>
    </source>
</evidence>
<keyword evidence="2 6" id="KW-0479">Metal-binding</keyword>
<protein>
    <recommendedName>
        <fullName evidence="6">Peptide deformylase</fullName>
        <shortName evidence="6">PDF</shortName>
        <ecNumber evidence="6">3.5.1.88</ecNumber>
    </recommendedName>
    <alternativeName>
        <fullName evidence="6">Polypeptide deformylase</fullName>
    </alternativeName>
</protein>
<dbReference type="InterPro" id="IPR036821">
    <property type="entry name" value="Peptide_deformylase_sf"/>
</dbReference>